<dbReference type="Gene3D" id="2.40.30.170">
    <property type="match status" value="1"/>
</dbReference>
<dbReference type="Proteomes" id="UP001078443">
    <property type="component" value="Unassembled WGS sequence"/>
</dbReference>
<evidence type="ECO:0000256" key="3">
    <source>
        <dbReference type="SAM" id="MobiDB-lite"/>
    </source>
</evidence>
<name>A0ABT4CVF3_9CLOT</name>
<dbReference type="Pfam" id="PF25917">
    <property type="entry name" value="BSH_RND"/>
    <property type="match status" value="1"/>
</dbReference>
<dbReference type="PRINTS" id="PR01490">
    <property type="entry name" value="RTXTOXIND"/>
</dbReference>
<accession>A0ABT4CVF3</accession>
<comment type="caution">
    <text evidence="6">The sequence shown here is derived from an EMBL/GenBank/DDBJ whole genome shotgun (WGS) entry which is preliminary data.</text>
</comment>
<feature type="region of interest" description="Disordered" evidence="3">
    <location>
        <begin position="362"/>
        <end position="410"/>
    </location>
</feature>
<dbReference type="PANTHER" id="PTHR32347">
    <property type="entry name" value="EFFLUX SYSTEM COMPONENT YKNX-RELATED"/>
    <property type="match status" value="1"/>
</dbReference>
<evidence type="ECO:0000313" key="6">
    <source>
        <dbReference type="EMBL" id="MCY6482946.1"/>
    </source>
</evidence>
<gene>
    <name evidence="6" type="ORF">OW763_01070</name>
</gene>
<reference evidence="6" key="1">
    <citation type="submission" date="2022-12" db="EMBL/GenBank/DDBJ databases">
        <authorList>
            <person name="Wang J."/>
        </authorList>
    </citation>
    <scope>NUCLEOTIDE SEQUENCE</scope>
    <source>
        <strain evidence="6">HY-45-18</strain>
    </source>
</reference>
<dbReference type="Pfam" id="PF25990">
    <property type="entry name" value="Beta-barrel_YknX"/>
    <property type="match status" value="1"/>
</dbReference>
<dbReference type="SUPFAM" id="SSF111369">
    <property type="entry name" value="HlyD-like secretion proteins"/>
    <property type="match status" value="2"/>
</dbReference>
<dbReference type="InterPro" id="IPR050465">
    <property type="entry name" value="UPF0194_transport"/>
</dbReference>
<feature type="domain" description="YknX-like beta-barrel" evidence="5">
    <location>
        <begin position="281"/>
        <end position="359"/>
    </location>
</feature>
<organism evidence="6 7">
    <name type="scientific">Clostridium aestuarii</name>
    <dbReference type="NCBI Taxonomy" id="338193"/>
    <lineage>
        <taxon>Bacteria</taxon>
        <taxon>Bacillati</taxon>
        <taxon>Bacillota</taxon>
        <taxon>Clostridia</taxon>
        <taxon>Eubacteriales</taxon>
        <taxon>Clostridiaceae</taxon>
        <taxon>Clostridium</taxon>
    </lineage>
</organism>
<sequence length="410" mass="44225">MKSVNKAIISAMIISTTFTGCGVSSLSVTGDNLIQSKDQNLVVQGQVETDETTINTKVPGNIIEVKVSEGDKVKKGDVLIRIANDAMLAKKAQADAAAAAATGQMKAAEAAKNAAMAQSEKAENGAKAEVIAKAKAAYDFVQEAHKFAKDSYERVHALYEQGIATQQQDEEASTKLKEVAMKVEIAKQTYDEALNGAREEDKLAAKALVSKADSMIQAAKGQVLQAQAASKEVSTYIADSVITAPTDGVVTTVNPKVGELVSTGMPLITISKTSNLWLEVKVPETELSMVSVGKKVNVKLLAYKDESFEGEIVRVNKKPDFATKRATNDNGQYDILSYGVKIKFSKMDKELYPGMTALVDFGNKEDAKKEDSKKEEINQENKSDAKGEVKEDTKQKTEEQTKQDVKKAGK</sequence>
<evidence type="ECO:0000259" key="5">
    <source>
        <dbReference type="Pfam" id="PF25990"/>
    </source>
</evidence>
<keyword evidence="7" id="KW-1185">Reference proteome</keyword>
<dbReference type="PANTHER" id="PTHR32347:SF23">
    <property type="entry name" value="BLL5650 PROTEIN"/>
    <property type="match status" value="1"/>
</dbReference>
<protein>
    <submittedName>
        <fullName evidence="6">Efflux RND transporter periplasmic adaptor subunit</fullName>
    </submittedName>
</protein>
<dbReference type="InterPro" id="IPR058636">
    <property type="entry name" value="Beta-barrel_YknX"/>
</dbReference>
<dbReference type="RefSeq" id="WP_268039213.1">
    <property type="nucleotide sequence ID" value="NZ_JAPQER010000001.1"/>
</dbReference>
<evidence type="ECO:0000313" key="7">
    <source>
        <dbReference type="Proteomes" id="UP001078443"/>
    </source>
</evidence>
<proteinExistence type="predicted"/>
<evidence type="ECO:0000259" key="4">
    <source>
        <dbReference type="Pfam" id="PF25917"/>
    </source>
</evidence>
<dbReference type="PROSITE" id="PS51257">
    <property type="entry name" value="PROKAR_LIPOPROTEIN"/>
    <property type="match status" value="1"/>
</dbReference>
<comment type="subcellular location">
    <subcellularLocation>
        <location evidence="1">Cell envelope</location>
    </subcellularLocation>
</comment>
<keyword evidence="2" id="KW-0175">Coiled coil</keyword>
<dbReference type="InterPro" id="IPR058625">
    <property type="entry name" value="MdtA-like_BSH"/>
</dbReference>
<dbReference type="Gene3D" id="2.40.50.100">
    <property type="match status" value="2"/>
</dbReference>
<feature type="domain" description="Multidrug resistance protein MdtA-like barrel-sandwich hybrid" evidence="4">
    <location>
        <begin position="52"/>
        <end position="266"/>
    </location>
</feature>
<evidence type="ECO:0000256" key="1">
    <source>
        <dbReference type="ARBA" id="ARBA00004196"/>
    </source>
</evidence>
<evidence type="ECO:0000256" key="2">
    <source>
        <dbReference type="ARBA" id="ARBA00023054"/>
    </source>
</evidence>
<dbReference type="EMBL" id="JAPQER010000001">
    <property type="protein sequence ID" value="MCY6482946.1"/>
    <property type="molecule type" value="Genomic_DNA"/>
</dbReference>